<dbReference type="EMBL" id="AP015041">
    <property type="protein sequence ID" value="BAT95622.1"/>
    <property type="molecule type" value="Genomic_DNA"/>
</dbReference>
<accession>A0A0S3SS27</accession>
<organism evidence="1 2">
    <name type="scientific">Vigna angularis var. angularis</name>
    <dbReference type="NCBI Taxonomy" id="157739"/>
    <lineage>
        <taxon>Eukaryota</taxon>
        <taxon>Viridiplantae</taxon>
        <taxon>Streptophyta</taxon>
        <taxon>Embryophyta</taxon>
        <taxon>Tracheophyta</taxon>
        <taxon>Spermatophyta</taxon>
        <taxon>Magnoliopsida</taxon>
        <taxon>eudicotyledons</taxon>
        <taxon>Gunneridae</taxon>
        <taxon>Pentapetalae</taxon>
        <taxon>rosids</taxon>
        <taxon>fabids</taxon>
        <taxon>Fabales</taxon>
        <taxon>Fabaceae</taxon>
        <taxon>Papilionoideae</taxon>
        <taxon>50 kb inversion clade</taxon>
        <taxon>NPAAA clade</taxon>
        <taxon>indigoferoid/millettioid clade</taxon>
        <taxon>Phaseoleae</taxon>
        <taxon>Vigna</taxon>
    </lineage>
</organism>
<dbReference type="AlphaFoldDB" id="A0A0S3SS27"/>
<proteinExistence type="predicted"/>
<keyword evidence="2" id="KW-1185">Reference proteome</keyword>
<name>A0A0S3SS27_PHAAN</name>
<gene>
    <name evidence="1" type="primary">Vigan.08G237900</name>
    <name evidence="1" type="ORF">VIGAN_08237900</name>
</gene>
<sequence>MLIDVTKYISNVAKFKYFYLFTLTNLIINFHSFSTQQNQTLIFSLCFSLFLVCVKHGDDDGILVEGKVCGSNPIASSGDAPVVHQGGAIVGGGG</sequence>
<reference evidence="1 2" key="1">
    <citation type="journal article" date="2015" name="Sci. Rep.">
        <title>The power of single molecule real-time sequencing technology in the de novo assembly of a eukaryotic genome.</title>
        <authorList>
            <person name="Sakai H."/>
            <person name="Naito K."/>
            <person name="Ogiso-Tanaka E."/>
            <person name="Takahashi Y."/>
            <person name="Iseki K."/>
            <person name="Muto C."/>
            <person name="Satou K."/>
            <person name="Teruya K."/>
            <person name="Shiroma A."/>
            <person name="Shimoji M."/>
            <person name="Hirano T."/>
            <person name="Itoh T."/>
            <person name="Kaga A."/>
            <person name="Tomooka N."/>
        </authorList>
    </citation>
    <scope>NUCLEOTIDE SEQUENCE [LARGE SCALE GENOMIC DNA]</scope>
    <source>
        <strain evidence="2">cv. Shumari</strain>
    </source>
</reference>
<protein>
    <submittedName>
        <fullName evidence="1">Uncharacterized protein</fullName>
    </submittedName>
</protein>
<dbReference type="Proteomes" id="UP000291084">
    <property type="component" value="Chromosome 8"/>
</dbReference>
<evidence type="ECO:0000313" key="1">
    <source>
        <dbReference type="EMBL" id="BAT95622.1"/>
    </source>
</evidence>
<evidence type="ECO:0000313" key="2">
    <source>
        <dbReference type="Proteomes" id="UP000291084"/>
    </source>
</evidence>